<name>A0ABT4B484_9ACTN</name>
<dbReference type="Pfam" id="PF13545">
    <property type="entry name" value="HTH_Crp_2"/>
    <property type="match status" value="1"/>
</dbReference>
<comment type="caution">
    <text evidence="6">The sequence shown here is derived from an EMBL/GenBank/DDBJ whole genome shotgun (WGS) entry which is preliminary data.</text>
</comment>
<dbReference type="RefSeq" id="WP_267565703.1">
    <property type="nucleotide sequence ID" value="NZ_JAPNTZ010000009.1"/>
</dbReference>
<dbReference type="PANTHER" id="PTHR24567">
    <property type="entry name" value="CRP FAMILY TRANSCRIPTIONAL REGULATORY PROTEIN"/>
    <property type="match status" value="1"/>
</dbReference>
<keyword evidence="3" id="KW-0804">Transcription</keyword>
<dbReference type="InterPro" id="IPR036390">
    <property type="entry name" value="WH_DNA-bd_sf"/>
</dbReference>
<keyword evidence="1" id="KW-0805">Transcription regulation</keyword>
<evidence type="ECO:0000259" key="5">
    <source>
        <dbReference type="PROSITE" id="PS51063"/>
    </source>
</evidence>
<evidence type="ECO:0000313" key="6">
    <source>
        <dbReference type="EMBL" id="MCY1141314.1"/>
    </source>
</evidence>
<evidence type="ECO:0000259" key="4">
    <source>
        <dbReference type="PROSITE" id="PS50042"/>
    </source>
</evidence>
<keyword evidence="2" id="KW-0238">DNA-binding</keyword>
<evidence type="ECO:0000313" key="7">
    <source>
        <dbReference type="Proteomes" id="UP001151002"/>
    </source>
</evidence>
<dbReference type="PANTHER" id="PTHR24567:SF74">
    <property type="entry name" value="HTH-TYPE TRANSCRIPTIONAL REGULATOR ARCR"/>
    <property type="match status" value="1"/>
</dbReference>
<keyword evidence="7" id="KW-1185">Reference proteome</keyword>
<dbReference type="SMART" id="SM00100">
    <property type="entry name" value="cNMP"/>
    <property type="match status" value="1"/>
</dbReference>
<dbReference type="EMBL" id="JAPNTZ010000009">
    <property type="protein sequence ID" value="MCY1141314.1"/>
    <property type="molecule type" value="Genomic_DNA"/>
</dbReference>
<dbReference type="Pfam" id="PF00027">
    <property type="entry name" value="cNMP_binding"/>
    <property type="match status" value="1"/>
</dbReference>
<organism evidence="6 7">
    <name type="scientific">Paractinoplanes pyxinae</name>
    <dbReference type="NCBI Taxonomy" id="2997416"/>
    <lineage>
        <taxon>Bacteria</taxon>
        <taxon>Bacillati</taxon>
        <taxon>Actinomycetota</taxon>
        <taxon>Actinomycetes</taxon>
        <taxon>Micromonosporales</taxon>
        <taxon>Micromonosporaceae</taxon>
        <taxon>Paractinoplanes</taxon>
    </lineage>
</organism>
<dbReference type="SMART" id="SM00419">
    <property type="entry name" value="HTH_CRP"/>
    <property type="match status" value="1"/>
</dbReference>
<dbReference type="InterPro" id="IPR018490">
    <property type="entry name" value="cNMP-bd_dom_sf"/>
</dbReference>
<dbReference type="PROSITE" id="PS50042">
    <property type="entry name" value="CNMP_BINDING_3"/>
    <property type="match status" value="1"/>
</dbReference>
<feature type="domain" description="HTH crp-type" evidence="5">
    <location>
        <begin position="143"/>
        <end position="217"/>
    </location>
</feature>
<evidence type="ECO:0000256" key="1">
    <source>
        <dbReference type="ARBA" id="ARBA00023015"/>
    </source>
</evidence>
<dbReference type="PROSITE" id="PS51063">
    <property type="entry name" value="HTH_CRP_2"/>
    <property type="match status" value="1"/>
</dbReference>
<gene>
    <name evidence="6" type="ORF">OWR29_25230</name>
</gene>
<dbReference type="SUPFAM" id="SSF51206">
    <property type="entry name" value="cAMP-binding domain-like"/>
    <property type="match status" value="1"/>
</dbReference>
<dbReference type="InterPro" id="IPR012318">
    <property type="entry name" value="HTH_CRP"/>
</dbReference>
<accession>A0ABT4B484</accession>
<sequence>MESGLTQSLLPADIRARLAEILPAGRIVRFGPREKLFSEGEPSDHIAILLTGIVKITASTVSGREALLGLRGAGEIVGEIAALYGSPRSATVRALDAVQARLVPASAFLHVLHKHPDALFGLLHAVVGRLRESDRRRLEFADSDVRSRVARLLAELSGTHGEPAPDGSVTIGLSLSQTEIAGAIGASREAVAKALRSLRALGAVTTSRQRITVLDRGALMSIRTQTWRPDRR</sequence>
<protein>
    <submittedName>
        <fullName evidence="6">Crp/Fnr family transcriptional regulator</fullName>
    </submittedName>
</protein>
<dbReference type="InterPro" id="IPR014710">
    <property type="entry name" value="RmlC-like_jellyroll"/>
</dbReference>
<evidence type="ECO:0000256" key="3">
    <source>
        <dbReference type="ARBA" id="ARBA00023163"/>
    </source>
</evidence>
<dbReference type="InterPro" id="IPR050397">
    <property type="entry name" value="Env_Response_Regulators"/>
</dbReference>
<reference evidence="6" key="1">
    <citation type="submission" date="2022-11" db="EMBL/GenBank/DDBJ databases">
        <authorList>
            <person name="Somphong A."/>
            <person name="Phongsopitanun W."/>
        </authorList>
    </citation>
    <scope>NUCLEOTIDE SEQUENCE</scope>
    <source>
        <strain evidence="6">Pm04-4</strain>
    </source>
</reference>
<dbReference type="SUPFAM" id="SSF46785">
    <property type="entry name" value="Winged helix' DNA-binding domain"/>
    <property type="match status" value="1"/>
</dbReference>
<dbReference type="CDD" id="cd00038">
    <property type="entry name" value="CAP_ED"/>
    <property type="match status" value="1"/>
</dbReference>
<dbReference type="Gene3D" id="2.60.120.10">
    <property type="entry name" value="Jelly Rolls"/>
    <property type="match status" value="1"/>
</dbReference>
<proteinExistence type="predicted"/>
<evidence type="ECO:0000256" key="2">
    <source>
        <dbReference type="ARBA" id="ARBA00023125"/>
    </source>
</evidence>
<dbReference type="Proteomes" id="UP001151002">
    <property type="component" value="Unassembled WGS sequence"/>
</dbReference>
<dbReference type="InterPro" id="IPR000595">
    <property type="entry name" value="cNMP-bd_dom"/>
</dbReference>
<feature type="domain" description="Cyclic nucleotide-binding" evidence="4">
    <location>
        <begin position="9"/>
        <end position="112"/>
    </location>
</feature>